<dbReference type="EMBL" id="MHHS01000022">
    <property type="protein sequence ID" value="OGY37003.1"/>
    <property type="molecule type" value="Genomic_DNA"/>
</dbReference>
<accession>A0A1G1XAE1</accession>
<evidence type="ECO:0000313" key="2">
    <source>
        <dbReference type="EMBL" id="OGY37003.1"/>
    </source>
</evidence>
<keyword evidence="1" id="KW-0472">Membrane</keyword>
<feature type="transmembrane region" description="Helical" evidence="1">
    <location>
        <begin position="335"/>
        <end position="354"/>
    </location>
</feature>
<keyword evidence="1" id="KW-0812">Transmembrane</keyword>
<comment type="caution">
    <text evidence="2">The sequence shown here is derived from an EMBL/GenBank/DDBJ whole genome shotgun (WGS) entry which is preliminary data.</text>
</comment>
<proteinExistence type="predicted"/>
<sequence length="472" mass="53569">MIRFLRNQRKTDIILLAVALGCLIATAVQYPLSTTFPIGGDGAAIIQRVQHTLTDPLLTIRNISHTWYPVSYALFSSNALIPHVYWPTAFSSWMALGQILTGLAIGRLVYRLAGIQASALAMGLWALTPITMTSFFEDGTMAQLWSLPWLILFFERMHQRSLKGMFLFCLLALFSHPITAAILIGTLIITALILWIHRHTELKKQEQMLKIVYLICAFACVIIASAALLFKKSIITLQFTHEASKYAQDMFHGFFLPWLLAGIFGWATIIKNHASRYVFFTSMGSFIFLSILLAMNNSLGIGFWTNRLNSYLILCIVIFAAIGMDKILKNLNNQFITAAISICLIAGLAMSTFVDNKNIYTRYESSSTYARIHPDELAAIAWMNTNLPNYADVYSTIKTRNYEWIPVLTSLRWKPLEDWEIPSVQNNHAIIYPIFVYFTRAEGVPEDVWGRPDIFRLEYHNDGAMIFHIIPL</sequence>
<evidence type="ECO:0000313" key="3">
    <source>
        <dbReference type="Proteomes" id="UP000177941"/>
    </source>
</evidence>
<feature type="transmembrane region" description="Helical" evidence="1">
    <location>
        <begin position="308"/>
        <end position="328"/>
    </location>
</feature>
<feature type="transmembrane region" description="Helical" evidence="1">
    <location>
        <begin position="84"/>
        <end position="105"/>
    </location>
</feature>
<evidence type="ECO:0008006" key="4">
    <source>
        <dbReference type="Google" id="ProtNLM"/>
    </source>
</evidence>
<evidence type="ECO:0000256" key="1">
    <source>
        <dbReference type="SAM" id="Phobius"/>
    </source>
</evidence>
<protein>
    <recommendedName>
        <fullName evidence="4">Glycosyltransferase RgtA/B/C/D-like domain-containing protein</fullName>
    </recommendedName>
</protein>
<dbReference type="Proteomes" id="UP000177941">
    <property type="component" value="Unassembled WGS sequence"/>
</dbReference>
<feature type="transmembrane region" description="Helical" evidence="1">
    <location>
        <begin position="208"/>
        <end position="230"/>
    </location>
</feature>
<keyword evidence="1" id="KW-1133">Transmembrane helix</keyword>
<dbReference type="AlphaFoldDB" id="A0A1G1XAE1"/>
<gene>
    <name evidence="2" type="ORF">A3E36_04630</name>
</gene>
<name>A0A1G1XAE1_9BACT</name>
<feature type="transmembrane region" description="Helical" evidence="1">
    <location>
        <begin position="250"/>
        <end position="270"/>
    </location>
</feature>
<feature type="transmembrane region" description="Helical" evidence="1">
    <location>
        <begin position="165"/>
        <end position="196"/>
    </location>
</feature>
<feature type="transmembrane region" description="Helical" evidence="1">
    <location>
        <begin position="277"/>
        <end position="296"/>
    </location>
</feature>
<organism evidence="2 3">
    <name type="scientific">Candidatus Andersenbacteria bacterium RIFCSPHIGHO2_12_FULL_45_11b</name>
    <dbReference type="NCBI Taxonomy" id="1797282"/>
    <lineage>
        <taxon>Bacteria</taxon>
        <taxon>Candidatus Anderseniibacteriota</taxon>
    </lineage>
</organism>
<reference evidence="2 3" key="1">
    <citation type="journal article" date="2016" name="Nat. Commun.">
        <title>Thousands of microbial genomes shed light on interconnected biogeochemical processes in an aquifer system.</title>
        <authorList>
            <person name="Anantharaman K."/>
            <person name="Brown C.T."/>
            <person name="Hug L.A."/>
            <person name="Sharon I."/>
            <person name="Castelle C.J."/>
            <person name="Probst A.J."/>
            <person name="Thomas B.C."/>
            <person name="Singh A."/>
            <person name="Wilkins M.J."/>
            <person name="Karaoz U."/>
            <person name="Brodie E.L."/>
            <person name="Williams K.H."/>
            <person name="Hubbard S.S."/>
            <person name="Banfield J.F."/>
        </authorList>
    </citation>
    <scope>NUCLEOTIDE SEQUENCE [LARGE SCALE GENOMIC DNA]</scope>
</reference>